<dbReference type="Proteomes" id="UP000688137">
    <property type="component" value="Unassembled WGS sequence"/>
</dbReference>
<evidence type="ECO:0008006" key="3">
    <source>
        <dbReference type="Google" id="ProtNLM"/>
    </source>
</evidence>
<gene>
    <name evidence="1" type="ORF">PPRIM_AZ9-3.1.T1220173</name>
</gene>
<dbReference type="EMBL" id="CAJJDM010000125">
    <property type="protein sequence ID" value="CAD8104065.1"/>
    <property type="molecule type" value="Genomic_DNA"/>
</dbReference>
<proteinExistence type="predicted"/>
<accession>A0A8S1PL88</accession>
<organism evidence="1 2">
    <name type="scientific">Paramecium primaurelia</name>
    <dbReference type="NCBI Taxonomy" id="5886"/>
    <lineage>
        <taxon>Eukaryota</taxon>
        <taxon>Sar</taxon>
        <taxon>Alveolata</taxon>
        <taxon>Ciliophora</taxon>
        <taxon>Intramacronucleata</taxon>
        <taxon>Oligohymenophorea</taxon>
        <taxon>Peniculida</taxon>
        <taxon>Parameciidae</taxon>
        <taxon>Paramecium</taxon>
    </lineage>
</organism>
<sequence length="311" mass="36146">MPVEKVYSTKNIGGIPIVQSYLMTIFDGTGSMSCEYDTAVNAYNEVFKNNNRREEFQMAYDDVYSLIPFKRAGHGNITKTFHHVLNKLLSNKNQYGKNITIMFISDGEEIFEIGGVRELVEKVKQEFRIQFICVKVGNEFPTTISSQLWSKLHNIDEAKKSLPFEIPRPSDCDKLKQLFLEGFQKIRDNNLKFPIDNLKTDTPVYSTATSEPLFEIEIETTFMCYADCVKVNGEVLYPTNNPEDKQHFLLKSVHKVFLNGGEQEDFKKAQQIACNIFEKHSKEYLQKLQNLRCIQDNERRSGRKFRFQEIR</sequence>
<reference evidence="1" key="1">
    <citation type="submission" date="2021-01" db="EMBL/GenBank/DDBJ databases">
        <authorList>
            <consortium name="Genoscope - CEA"/>
            <person name="William W."/>
        </authorList>
    </citation>
    <scope>NUCLEOTIDE SEQUENCE</scope>
</reference>
<name>A0A8S1PL88_PARPR</name>
<evidence type="ECO:0000313" key="2">
    <source>
        <dbReference type="Proteomes" id="UP000688137"/>
    </source>
</evidence>
<dbReference type="AlphaFoldDB" id="A0A8S1PL88"/>
<comment type="caution">
    <text evidence="1">The sequence shown here is derived from an EMBL/GenBank/DDBJ whole genome shotgun (WGS) entry which is preliminary data.</text>
</comment>
<protein>
    <recommendedName>
        <fullName evidence="3">VWFA domain-containing protein</fullName>
    </recommendedName>
</protein>
<evidence type="ECO:0000313" key="1">
    <source>
        <dbReference type="EMBL" id="CAD8104065.1"/>
    </source>
</evidence>
<dbReference type="OMA" id="IACNIFE"/>
<keyword evidence="2" id="KW-1185">Reference proteome</keyword>